<evidence type="ECO:0000256" key="8">
    <source>
        <dbReference type="ARBA" id="ARBA00031306"/>
    </source>
</evidence>
<evidence type="ECO:0000256" key="10">
    <source>
        <dbReference type="PIRNR" id="PIRNR006268"/>
    </source>
</evidence>
<feature type="binding site" evidence="11">
    <location>
        <position position="176"/>
    </location>
    <ligand>
        <name>Mg(2+)</name>
        <dbReference type="ChEBI" id="CHEBI:18420"/>
    </ligand>
</feature>
<evidence type="ECO:0000256" key="12">
    <source>
        <dbReference type="RuleBase" id="RU363002"/>
    </source>
</evidence>
<comment type="caution">
    <text evidence="13">The sequence shown here is derived from an EMBL/GenBank/DDBJ whole genome shotgun (WGS) entry which is preliminary data.</text>
</comment>
<evidence type="ECO:0000256" key="3">
    <source>
        <dbReference type="ARBA" id="ARBA00022630"/>
    </source>
</evidence>
<evidence type="ECO:0000256" key="5">
    <source>
        <dbReference type="ARBA" id="ARBA00022723"/>
    </source>
</evidence>
<dbReference type="PIRSF" id="PIRSF006268">
    <property type="entry name" value="ApbE"/>
    <property type="match status" value="1"/>
</dbReference>
<gene>
    <name evidence="13" type="ORF">JCM19294_406</name>
</gene>
<evidence type="ECO:0000256" key="7">
    <source>
        <dbReference type="ARBA" id="ARBA00022842"/>
    </source>
</evidence>
<keyword evidence="12" id="KW-1003">Cell membrane</keyword>
<dbReference type="eggNOG" id="COG1477">
    <property type="taxonomic scope" value="Bacteria"/>
</dbReference>
<organism evidence="13 14">
    <name type="scientific">Nonlabens tegetincola</name>
    <dbReference type="NCBI Taxonomy" id="323273"/>
    <lineage>
        <taxon>Bacteria</taxon>
        <taxon>Pseudomonadati</taxon>
        <taxon>Bacteroidota</taxon>
        <taxon>Flavobacteriia</taxon>
        <taxon>Flavobacteriales</taxon>
        <taxon>Flavobacteriaceae</taxon>
        <taxon>Nonlabens</taxon>
    </lineage>
</organism>
<evidence type="ECO:0000256" key="4">
    <source>
        <dbReference type="ARBA" id="ARBA00022679"/>
    </source>
</evidence>
<dbReference type="RefSeq" id="WP_042279715.1">
    <property type="nucleotide sequence ID" value="NZ_BBML01000007.1"/>
</dbReference>
<keyword evidence="3 10" id="KW-0285">Flavoprotein</keyword>
<dbReference type="Proteomes" id="UP000029221">
    <property type="component" value="Unassembled WGS sequence"/>
</dbReference>
<keyword evidence="7 10" id="KW-0460">Magnesium</keyword>
<evidence type="ECO:0000256" key="2">
    <source>
        <dbReference type="ARBA" id="ARBA00016337"/>
    </source>
</evidence>
<keyword evidence="6 10" id="KW-0274">FAD</keyword>
<comment type="similarity">
    <text evidence="10 12">Belongs to the ApbE family.</text>
</comment>
<keyword evidence="5 10" id="KW-0479">Metal-binding</keyword>
<keyword evidence="12" id="KW-0997">Cell inner membrane</keyword>
<dbReference type="Pfam" id="PF02424">
    <property type="entry name" value="ApbE"/>
    <property type="match status" value="1"/>
</dbReference>
<dbReference type="InterPro" id="IPR024932">
    <property type="entry name" value="ApbE"/>
</dbReference>
<dbReference type="GO" id="GO:0016740">
    <property type="term" value="F:transferase activity"/>
    <property type="evidence" value="ECO:0007669"/>
    <property type="project" value="UniProtKB-UniRule"/>
</dbReference>
<accession>A0A090Q6P7</accession>
<dbReference type="GO" id="GO:0046872">
    <property type="term" value="F:metal ion binding"/>
    <property type="evidence" value="ECO:0007669"/>
    <property type="project" value="UniProtKB-UniRule"/>
</dbReference>
<dbReference type="EC" id="2.7.1.180" evidence="1 10"/>
<evidence type="ECO:0000313" key="13">
    <source>
        <dbReference type="EMBL" id="GAK97867.1"/>
    </source>
</evidence>
<reference evidence="13" key="1">
    <citation type="journal article" date="2014" name="Genome Announc.">
        <title>Draft Genome Sequences of Marine Flavobacterium Nonlabens Strains NR17, NR24, NR27, NR32, NR33, and Ara13.</title>
        <authorList>
            <person name="Nakanishi M."/>
            <person name="Meirelles P."/>
            <person name="Suzuki R."/>
            <person name="Takatani N."/>
            <person name="Mino S."/>
            <person name="Suda W."/>
            <person name="Oshima K."/>
            <person name="Hattori M."/>
            <person name="Ohkuma M."/>
            <person name="Hosokawa M."/>
            <person name="Miyashita K."/>
            <person name="Thompson F.L."/>
            <person name="Niwa A."/>
            <person name="Sawabe T."/>
            <person name="Sawabe T."/>
        </authorList>
    </citation>
    <scope>NUCLEOTIDE SEQUENCE [LARGE SCALE GENOMIC DNA]</scope>
    <source>
        <strain evidence="13">JCM 19294</strain>
    </source>
</reference>
<dbReference type="SUPFAM" id="SSF143631">
    <property type="entry name" value="ApbE-like"/>
    <property type="match status" value="1"/>
</dbReference>
<dbReference type="EMBL" id="BBML01000007">
    <property type="protein sequence ID" value="GAK97867.1"/>
    <property type="molecule type" value="Genomic_DNA"/>
</dbReference>
<dbReference type="AlphaFoldDB" id="A0A090Q6P7"/>
<dbReference type="Gene3D" id="3.10.520.10">
    <property type="entry name" value="ApbE-like domains"/>
    <property type="match status" value="1"/>
</dbReference>
<comment type="catalytic activity">
    <reaction evidence="9 10 12">
        <text>L-threonyl-[protein] + FAD = FMN-L-threonyl-[protein] + AMP + H(+)</text>
        <dbReference type="Rhea" id="RHEA:36847"/>
        <dbReference type="Rhea" id="RHEA-COMP:11060"/>
        <dbReference type="Rhea" id="RHEA-COMP:11061"/>
        <dbReference type="ChEBI" id="CHEBI:15378"/>
        <dbReference type="ChEBI" id="CHEBI:30013"/>
        <dbReference type="ChEBI" id="CHEBI:57692"/>
        <dbReference type="ChEBI" id="CHEBI:74257"/>
        <dbReference type="ChEBI" id="CHEBI:456215"/>
        <dbReference type="EC" id="2.7.1.180"/>
    </reaction>
</comment>
<dbReference type="GO" id="GO:0005886">
    <property type="term" value="C:plasma membrane"/>
    <property type="evidence" value="ECO:0007669"/>
    <property type="project" value="UniProtKB-SubCell"/>
</dbReference>
<evidence type="ECO:0000313" key="14">
    <source>
        <dbReference type="Proteomes" id="UP000029221"/>
    </source>
</evidence>
<comment type="function">
    <text evidence="12">Flavin transferase that catalyzes the transfer of the FMN moiety of FAD and its covalent binding to the hydroxyl group of a threonine residue in a target flavoprotein.</text>
</comment>
<name>A0A090Q6P7_9FLAO</name>
<keyword evidence="4 10" id="KW-0808">Transferase</keyword>
<keyword evidence="12 13" id="KW-0449">Lipoprotein</keyword>
<evidence type="ECO:0000256" key="6">
    <source>
        <dbReference type="ARBA" id="ARBA00022827"/>
    </source>
</evidence>
<dbReference type="STRING" id="319236.BST91_09365"/>
<dbReference type="PANTHER" id="PTHR30040">
    <property type="entry name" value="THIAMINE BIOSYNTHESIS LIPOPROTEIN APBE"/>
    <property type="match status" value="1"/>
</dbReference>
<sequence length="348" mass="38870">MRYLSFLLFVVLATVSCKNQTPENDIQAQKFSGNAIGTYYNITLFHENEVAVEKSVDSIVEMFNTSMSTWRKGSLINQLNNEVDSVLVGKPFKEVFEKASDIYRKTDGYFDPTVGNLVNAYGFGANGEQEKIPTEKEIDSLMRFVGFHNLSLVPSKIQDSVYIKKEKPGVYMDFNAIGKGTLVDYIARWLTKQGVENYLVDIGGEVYAKGKNLERNGSWSVGIEDPKKKGNKTSYLSVVELTDKAMAGSGNYRKFKIDSSSGQEYVHTVNPLTGKAQPSQVIGVNVIANSCTLADGYATAFMAMPLEKSRIHLKNLPEIEVIIMYIDENGMLRFETTPGFKRYVKKAI</sequence>
<dbReference type="PROSITE" id="PS51257">
    <property type="entry name" value="PROKAR_LIPOPROTEIN"/>
    <property type="match status" value="1"/>
</dbReference>
<evidence type="ECO:0000256" key="9">
    <source>
        <dbReference type="ARBA" id="ARBA00048540"/>
    </source>
</evidence>
<keyword evidence="14" id="KW-1185">Reference proteome</keyword>
<dbReference type="InterPro" id="IPR003374">
    <property type="entry name" value="ApbE-like_sf"/>
</dbReference>
<protein>
    <recommendedName>
        <fullName evidence="2 10">FAD:protein FMN transferase</fullName>
        <ecNumber evidence="1 10">2.7.1.180</ecNumber>
    </recommendedName>
    <alternativeName>
        <fullName evidence="8 10">Flavin transferase</fullName>
    </alternativeName>
</protein>
<feature type="binding site" evidence="11">
    <location>
        <position position="299"/>
    </location>
    <ligand>
        <name>Mg(2+)</name>
        <dbReference type="ChEBI" id="CHEBI:18420"/>
    </ligand>
</feature>
<proteinExistence type="inferred from homology"/>
<comment type="cofactor">
    <cofactor evidence="11">
        <name>Mg(2+)</name>
        <dbReference type="ChEBI" id="CHEBI:18420"/>
    </cofactor>
    <cofactor evidence="11">
        <name>Mn(2+)</name>
        <dbReference type="ChEBI" id="CHEBI:29035"/>
    </cofactor>
    <text evidence="11">Magnesium. Can also use manganese.</text>
</comment>
<dbReference type="PANTHER" id="PTHR30040:SF2">
    <property type="entry name" value="FAD:PROTEIN FMN TRANSFERASE"/>
    <property type="match status" value="1"/>
</dbReference>
<feature type="binding site" evidence="11">
    <location>
        <position position="295"/>
    </location>
    <ligand>
        <name>Mg(2+)</name>
        <dbReference type="ChEBI" id="CHEBI:18420"/>
    </ligand>
</feature>
<keyword evidence="12" id="KW-0472">Membrane</keyword>
<evidence type="ECO:0000256" key="11">
    <source>
        <dbReference type="PIRSR" id="PIRSR006268-2"/>
    </source>
</evidence>
<evidence type="ECO:0000256" key="1">
    <source>
        <dbReference type="ARBA" id="ARBA00011955"/>
    </source>
</evidence>
<comment type="subcellular location">
    <subcellularLocation>
        <location evidence="12">Cell inner membrane</location>
        <topology evidence="12">Lipid-anchor</topology>
        <orientation evidence="12">Periplasmic side</orientation>
    </subcellularLocation>
</comment>